<evidence type="ECO:0000256" key="1">
    <source>
        <dbReference type="SAM" id="MobiDB-lite"/>
    </source>
</evidence>
<accession>D6U2U3</accession>
<dbReference type="AlphaFoldDB" id="D6U2U3"/>
<reference evidence="2 3" key="1">
    <citation type="journal article" date="2011" name="Stand. Genomic Sci.">
        <title>Non-contiguous finished genome sequence and contextual data of the filamentous soil bacterium Ktedonobacter racemifer type strain (SOSP1-21).</title>
        <authorList>
            <person name="Chang Y.J."/>
            <person name="Land M."/>
            <person name="Hauser L."/>
            <person name="Chertkov O."/>
            <person name="Del Rio T.G."/>
            <person name="Nolan M."/>
            <person name="Copeland A."/>
            <person name="Tice H."/>
            <person name="Cheng J.F."/>
            <person name="Lucas S."/>
            <person name="Han C."/>
            <person name="Goodwin L."/>
            <person name="Pitluck S."/>
            <person name="Ivanova N."/>
            <person name="Ovchinikova G."/>
            <person name="Pati A."/>
            <person name="Chen A."/>
            <person name="Palaniappan K."/>
            <person name="Mavromatis K."/>
            <person name="Liolios K."/>
            <person name="Brettin T."/>
            <person name="Fiebig A."/>
            <person name="Rohde M."/>
            <person name="Abt B."/>
            <person name="Goker M."/>
            <person name="Detter J.C."/>
            <person name="Woyke T."/>
            <person name="Bristow J."/>
            <person name="Eisen J.A."/>
            <person name="Markowitz V."/>
            <person name="Hugenholtz P."/>
            <person name="Kyrpides N.C."/>
            <person name="Klenk H.P."/>
            <person name="Lapidus A."/>
        </authorList>
    </citation>
    <scope>NUCLEOTIDE SEQUENCE [LARGE SCALE GENOMIC DNA]</scope>
    <source>
        <strain evidence="3">DSM 44963</strain>
    </source>
</reference>
<dbReference type="EMBL" id="ADVG01000004">
    <property type="protein sequence ID" value="EFH82848.1"/>
    <property type="molecule type" value="Genomic_DNA"/>
</dbReference>
<feature type="compositionally biased region" description="Basic and acidic residues" evidence="1">
    <location>
        <begin position="70"/>
        <end position="100"/>
    </location>
</feature>
<evidence type="ECO:0000313" key="3">
    <source>
        <dbReference type="Proteomes" id="UP000004508"/>
    </source>
</evidence>
<evidence type="ECO:0000313" key="2">
    <source>
        <dbReference type="EMBL" id="EFH82848.1"/>
    </source>
</evidence>
<protein>
    <submittedName>
        <fullName evidence="2">Uncharacterized protein</fullName>
    </submittedName>
</protein>
<organism evidence="2 3">
    <name type="scientific">Ktedonobacter racemifer DSM 44963</name>
    <dbReference type="NCBI Taxonomy" id="485913"/>
    <lineage>
        <taxon>Bacteria</taxon>
        <taxon>Bacillati</taxon>
        <taxon>Chloroflexota</taxon>
        <taxon>Ktedonobacteria</taxon>
        <taxon>Ktedonobacterales</taxon>
        <taxon>Ktedonobacteraceae</taxon>
        <taxon>Ktedonobacter</taxon>
    </lineage>
</organism>
<dbReference type="InParanoid" id="D6U2U3"/>
<proteinExistence type="predicted"/>
<name>D6U2U3_KTERA</name>
<comment type="caution">
    <text evidence="2">The sequence shown here is derived from an EMBL/GenBank/DDBJ whole genome shotgun (WGS) entry which is preliminary data.</text>
</comment>
<feature type="region of interest" description="Disordered" evidence="1">
    <location>
        <begin position="46"/>
        <end position="136"/>
    </location>
</feature>
<feature type="compositionally biased region" description="Basic and acidic residues" evidence="1">
    <location>
        <begin position="52"/>
        <end position="63"/>
    </location>
</feature>
<dbReference type="Proteomes" id="UP000004508">
    <property type="component" value="Unassembled WGS sequence"/>
</dbReference>
<keyword evidence="3" id="KW-1185">Reference proteome</keyword>
<sequence length="154" mass="17199">MKVARWVREETVGKGLSPGNHLKHQAGQDSISTSLAVYFMPNAQGNSWDTTKGNREYRREPGKGRVMRRANSEERRETGEPCAEETCKHGSGEGRWKRAGPDTTRCILAGQSDDSTSPAAYPTSKERGCISTGRWTPREHPGVSFEFIARYRGR</sequence>
<gene>
    <name evidence="2" type="ORF">Krac_3711</name>
</gene>